<dbReference type="InterPro" id="IPR050469">
    <property type="entry name" value="Diguanylate_Cyclase"/>
</dbReference>
<evidence type="ECO:0000259" key="5">
    <source>
        <dbReference type="PROSITE" id="PS50887"/>
    </source>
</evidence>
<evidence type="ECO:0000313" key="7">
    <source>
        <dbReference type="Proteomes" id="UP000509597"/>
    </source>
</evidence>
<feature type="transmembrane region" description="Helical" evidence="3">
    <location>
        <begin position="12"/>
        <end position="37"/>
    </location>
</feature>
<evidence type="ECO:0000259" key="4">
    <source>
        <dbReference type="PROSITE" id="PS50885"/>
    </source>
</evidence>
<protein>
    <recommendedName>
        <fullName evidence="1">diguanylate cyclase</fullName>
        <ecNumber evidence="1">2.7.7.65</ecNumber>
    </recommendedName>
</protein>
<dbReference type="PROSITE" id="PS50887">
    <property type="entry name" value="GGDEF"/>
    <property type="match status" value="1"/>
</dbReference>
<dbReference type="FunFam" id="3.30.70.270:FF:000001">
    <property type="entry name" value="Diguanylate cyclase domain protein"/>
    <property type="match status" value="1"/>
</dbReference>
<feature type="domain" description="HAMP" evidence="4">
    <location>
        <begin position="170"/>
        <end position="227"/>
    </location>
</feature>
<dbReference type="InterPro" id="IPR043128">
    <property type="entry name" value="Rev_trsase/Diguanyl_cyclase"/>
</dbReference>
<dbReference type="KEGG" id="chiz:HQ393_13330"/>
<accession>A0A7H9BKE1</accession>
<dbReference type="EMBL" id="CP058627">
    <property type="protein sequence ID" value="QLG89145.1"/>
    <property type="molecule type" value="Genomic_DNA"/>
</dbReference>
<name>A0A7H9BKE1_9NEIS</name>
<dbReference type="Proteomes" id="UP000509597">
    <property type="component" value="Chromosome"/>
</dbReference>
<dbReference type="SUPFAM" id="SSF55073">
    <property type="entry name" value="Nucleotide cyclase"/>
    <property type="match status" value="1"/>
</dbReference>
<dbReference type="EC" id="2.7.7.65" evidence="1"/>
<dbReference type="Gene3D" id="3.30.70.270">
    <property type="match status" value="1"/>
</dbReference>
<keyword evidence="3" id="KW-1133">Transmembrane helix</keyword>
<dbReference type="InterPro" id="IPR003660">
    <property type="entry name" value="HAMP_dom"/>
</dbReference>
<reference evidence="6 7" key="1">
    <citation type="submission" date="2020-07" db="EMBL/GenBank/DDBJ databases">
        <title>Complete genome sequence of Chitinibacter sp. 2T18.</title>
        <authorList>
            <person name="Bae J.-W."/>
            <person name="Choi J.-W."/>
        </authorList>
    </citation>
    <scope>NUCLEOTIDE SEQUENCE [LARGE SCALE GENOMIC DNA]</scope>
    <source>
        <strain evidence="6 7">2T18</strain>
    </source>
</reference>
<keyword evidence="3" id="KW-0472">Membrane</keyword>
<dbReference type="NCBIfam" id="TIGR00254">
    <property type="entry name" value="GGDEF"/>
    <property type="match status" value="1"/>
</dbReference>
<dbReference type="PROSITE" id="PS50885">
    <property type="entry name" value="HAMP"/>
    <property type="match status" value="1"/>
</dbReference>
<dbReference type="PANTHER" id="PTHR45138:SF9">
    <property type="entry name" value="DIGUANYLATE CYCLASE DGCM-RELATED"/>
    <property type="match status" value="1"/>
</dbReference>
<dbReference type="GO" id="GO:0043709">
    <property type="term" value="P:cell adhesion involved in single-species biofilm formation"/>
    <property type="evidence" value="ECO:0007669"/>
    <property type="project" value="TreeGrafter"/>
</dbReference>
<proteinExistence type="predicted"/>
<gene>
    <name evidence="6" type="ORF">HQ393_13330</name>
</gene>
<dbReference type="GO" id="GO:0052621">
    <property type="term" value="F:diguanylate cyclase activity"/>
    <property type="evidence" value="ECO:0007669"/>
    <property type="project" value="UniProtKB-EC"/>
</dbReference>
<dbReference type="GO" id="GO:0007165">
    <property type="term" value="P:signal transduction"/>
    <property type="evidence" value="ECO:0007669"/>
    <property type="project" value="InterPro"/>
</dbReference>
<feature type="domain" description="GGDEF" evidence="5">
    <location>
        <begin position="279"/>
        <end position="412"/>
    </location>
</feature>
<dbReference type="Pfam" id="PF00990">
    <property type="entry name" value="GGDEF"/>
    <property type="match status" value="1"/>
</dbReference>
<dbReference type="InterPro" id="IPR029787">
    <property type="entry name" value="Nucleotide_cyclase"/>
</dbReference>
<evidence type="ECO:0000313" key="6">
    <source>
        <dbReference type="EMBL" id="QLG89145.1"/>
    </source>
</evidence>
<dbReference type="CDD" id="cd01949">
    <property type="entry name" value="GGDEF"/>
    <property type="match status" value="1"/>
</dbReference>
<dbReference type="RefSeq" id="WP_179355646.1">
    <property type="nucleotide sequence ID" value="NZ_CP058627.1"/>
</dbReference>
<evidence type="ECO:0000256" key="1">
    <source>
        <dbReference type="ARBA" id="ARBA00012528"/>
    </source>
</evidence>
<dbReference type="PANTHER" id="PTHR45138">
    <property type="entry name" value="REGULATORY COMPONENTS OF SENSORY TRANSDUCTION SYSTEM"/>
    <property type="match status" value="1"/>
</dbReference>
<dbReference type="AlphaFoldDB" id="A0A7H9BKE1"/>
<dbReference type="GO" id="GO:1902201">
    <property type="term" value="P:negative regulation of bacterial-type flagellum-dependent cell motility"/>
    <property type="evidence" value="ECO:0007669"/>
    <property type="project" value="TreeGrafter"/>
</dbReference>
<sequence length="421" mass="47497">MRLPRFQSITRLIIQQIVLVSVLCATLVGAIHAYMIYRQSEHQYHDTLDAIATVYVPQLALAIWDIEPTSIQSALRGMVDLNDEIGFVQLDLLAGRHFEYGSRQRAGNLPAHSFRILEPGTSNHIIGHLAVYPDSAVLYRMLLINVGLSSLGYVILVTLICQLVRIILRRHLREPLKEIASFARDLDAEKLLVPLQLSHRDNVIPNEIDMVVAGFDVLQAELSRHIHHLDALVKARTEALEEALASISQLSITDPLTGCYNRHYLNNQLEHLFADEAAAPVSLIFCDIVFFKRVNDEFGHKAGDEVLSAVGQVLRQGLRDDSDWVARYGGEEFLIILPRTDLEQAQHIAERLLEEIRALSFQFRAQHFQITASFGVAQQRLQESASQLCERADQLLYEAKHTGRNRVCGENWAEHRVGRGA</sequence>
<comment type="catalytic activity">
    <reaction evidence="2">
        <text>2 GTP = 3',3'-c-di-GMP + 2 diphosphate</text>
        <dbReference type="Rhea" id="RHEA:24898"/>
        <dbReference type="ChEBI" id="CHEBI:33019"/>
        <dbReference type="ChEBI" id="CHEBI:37565"/>
        <dbReference type="ChEBI" id="CHEBI:58805"/>
        <dbReference type="EC" id="2.7.7.65"/>
    </reaction>
</comment>
<evidence type="ECO:0000256" key="2">
    <source>
        <dbReference type="ARBA" id="ARBA00034247"/>
    </source>
</evidence>
<dbReference type="InterPro" id="IPR000160">
    <property type="entry name" value="GGDEF_dom"/>
</dbReference>
<feature type="transmembrane region" description="Helical" evidence="3">
    <location>
        <begin position="142"/>
        <end position="168"/>
    </location>
</feature>
<organism evidence="6 7">
    <name type="scientific">Chitinibacter bivalviorum</name>
    <dbReference type="NCBI Taxonomy" id="2739434"/>
    <lineage>
        <taxon>Bacteria</taxon>
        <taxon>Pseudomonadati</taxon>
        <taxon>Pseudomonadota</taxon>
        <taxon>Betaproteobacteria</taxon>
        <taxon>Neisseriales</taxon>
        <taxon>Chitinibacteraceae</taxon>
        <taxon>Chitinibacter</taxon>
    </lineage>
</organism>
<dbReference type="SMART" id="SM00267">
    <property type="entry name" value="GGDEF"/>
    <property type="match status" value="1"/>
</dbReference>
<dbReference type="GO" id="GO:0005886">
    <property type="term" value="C:plasma membrane"/>
    <property type="evidence" value="ECO:0007669"/>
    <property type="project" value="TreeGrafter"/>
</dbReference>
<evidence type="ECO:0000256" key="3">
    <source>
        <dbReference type="SAM" id="Phobius"/>
    </source>
</evidence>
<keyword evidence="7" id="KW-1185">Reference proteome</keyword>
<keyword evidence="3" id="KW-0812">Transmembrane</keyword>